<evidence type="ECO:0000256" key="5">
    <source>
        <dbReference type="ARBA" id="ARBA00023002"/>
    </source>
</evidence>
<feature type="domain" description="NADH:flavin oxidoreductase/NADH oxidase N-terminal" evidence="6">
    <location>
        <begin position="40"/>
        <end position="387"/>
    </location>
</feature>
<evidence type="ECO:0000313" key="7">
    <source>
        <dbReference type="EMBL" id="KIY49027.1"/>
    </source>
</evidence>
<dbReference type="Pfam" id="PF00724">
    <property type="entry name" value="Oxidored_FMN"/>
    <property type="match status" value="1"/>
</dbReference>
<proteinExistence type="predicted"/>
<keyword evidence="5" id="KW-0560">Oxidoreductase</keyword>
<dbReference type="CDD" id="cd02932">
    <property type="entry name" value="OYE_YqiM_FMN"/>
    <property type="match status" value="1"/>
</dbReference>
<reference evidence="7 8" key="1">
    <citation type="journal article" date="2015" name="Fungal Genet. Biol.">
        <title>Evolution of novel wood decay mechanisms in Agaricales revealed by the genome sequences of Fistulina hepatica and Cylindrobasidium torrendii.</title>
        <authorList>
            <person name="Floudas D."/>
            <person name="Held B.W."/>
            <person name="Riley R."/>
            <person name="Nagy L.G."/>
            <person name="Koehler G."/>
            <person name="Ransdell A.S."/>
            <person name="Younus H."/>
            <person name="Chow J."/>
            <person name="Chiniquy J."/>
            <person name="Lipzen A."/>
            <person name="Tritt A."/>
            <person name="Sun H."/>
            <person name="Haridas S."/>
            <person name="LaButti K."/>
            <person name="Ohm R.A."/>
            <person name="Kues U."/>
            <person name="Blanchette R.A."/>
            <person name="Grigoriev I.V."/>
            <person name="Minto R.E."/>
            <person name="Hibbett D.S."/>
        </authorList>
    </citation>
    <scope>NUCLEOTIDE SEQUENCE [LARGE SCALE GENOMIC DNA]</scope>
    <source>
        <strain evidence="7 8">ATCC 64428</strain>
    </source>
</reference>
<evidence type="ECO:0000313" key="8">
    <source>
        <dbReference type="Proteomes" id="UP000054144"/>
    </source>
</evidence>
<keyword evidence="2" id="KW-0285">Flavoprotein</keyword>
<evidence type="ECO:0000259" key="6">
    <source>
        <dbReference type="Pfam" id="PF00724"/>
    </source>
</evidence>
<evidence type="ECO:0000256" key="3">
    <source>
        <dbReference type="ARBA" id="ARBA00022643"/>
    </source>
</evidence>
<dbReference type="InterPro" id="IPR013785">
    <property type="entry name" value="Aldolase_TIM"/>
</dbReference>
<protein>
    <submittedName>
        <fullName evidence="7">FMN-linked oxidoreductase</fullName>
    </submittedName>
</protein>
<keyword evidence="4" id="KW-0521">NADP</keyword>
<dbReference type="InterPro" id="IPR001155">
    <property type="entry name" value="OxRdtase_FMN_N"/>
</dbReference>
<evidence type="ECO:0000256" key="4">
    <source>
        <dbReference type="ARBA" id="ARBA00022857"/>
    </source>
</evidence>
<dbReference type="PANTHER" id="PTHR43303:SF4">
    <property type="entry name" value="NADPH DEHYDROGENASE C23G7.10C-RELATED"/>
    <property type="match status" value="1"/>
</dbReference>
<comment type="cofactor">
    <cofactor evidence="1">
        <name>FMN</name>
        <dbReference type="ChEBI" id="CHEBI:58210"/>
    </cofactor>
</comment>
<dbReference type="Gene3D" id="3.20.20.70">
    <property type="entry name" value="Aldolase class I"/>
    <property type="match status" value="1"/>
</dbReference>
<dbReference type="Proteomes" id="UP000054144">
    <property type="component" value="Unassembled WGS sequence"/>
</dbReference>
<accession>A0A0D7ADG3</accession>
<dbReference type="InterPro" id="IPR044152">
    <property type="entry name" value="YqjM-like"/>
</dbReference>
<sequence length="421" mass="45143">MSAILYYNKRAPGVPYFQPLQSPPAGTALIPQPDGKPLPKLFTPVKIRDLTLPNRIIVSPMCQYSAENGFLTPWHLAHYGGIIIRGPGLTIVEATAVTPEGRITPEDAGIWADEHIKGHKDLVEFAHSQNQKIAIQLAHAGRKASTVAPWLSPRKAVASNVIGGWTDKLVGPSALPYDDNSPVPHELSADKDIPAIVKAFTQAAVRAVRVGYDAVEIHSAHGYLLSEFFSPLSNKRTDTYGGSFENRIRLLVEVVDAVRAVIPNGMPLFVRINGSDRVKQEYGVWTVEEAAQLAQILGEHGVDLIDVSSGGVIPPSAMNAFAGGVIPLSAINAYHSAHNSKPDSTPLVGAVGGIKTGTVAEQYLEEGRADVIFVGRAFQKHPGLVWAFADELDTSIYVSRQIEWGFVSVQNLAVAGSGCGC</sequence>
<dbReference type="PANTHER" id="PTHR43303">
    <property type="entry name" value="NADPH DEHYDROGENASE C23G7.10C-RELATED"/>
    <property type="match status" value="1"/>
</dbReference>
<dbReference type="GO" id="GO:0010181">
    <property type="term" value="F:FMN binding"/>
    <property type="evidence" value="ECO:0007669"/>
    <property type="project" value="InterPro"/>
</dbReference>
<gene>
    <name evidence="7" type="ORF">FISHEDRAFT_42209</name>
</gene>
<dbReference type="GO" id="GO:0050661">
    <property type="term" value="F:NADP binding"/>
    <property type="evidence" value="ECO:0007669"/>
    <property type="project" value="InterPro"/>
</dbReference>
<evidence type="ECO:0000256" key="2">
    <source>
        <dbReference type="ARBA" id="ARBA00022630"/>
    </source>
</evidence>
<keyword evidence="8" id="KW-1185">Reference proteome</keyword>
<dbReference type="EMBL" id="KN881737">
    <property type="protein sequence ID" value="KIY49027.1"/>
    <property type="molecule type" value="Genomic_DNA"/>
</dbReference>
<dbReference type="OrthoDB" id="72788at2759"/>
<evidence type="ECO:0000256" key="1">
    <source>
        <dbReference type="ARBA" id="ARBA00001917"/>
    </source>
</evidence>
<dbReference type="SUPFAM" id="SSF51395">
    <property type="entry name" value="FMN-linked oxidoreductases"/>
    <property type="match status" value="1"/>
</dbReference>
<organism evidence="7 8">
    <name type="scientific">Fistulina hepatica ATCC 64428</name>
    <dbReference type="NCBI Taxonomy" id="1128425"/>
    <lineage>
        <taxon>Eukaryota</taxon>
        <taxon>Fungi</taxon>
        <taxon>Dikarya</taxon>
        <taxon>Basidiomycota</taxon>
        <taxon>Agaricomycotina</taxon>
        <taxon>Agaricomycetes</taxon>
        <taxon>Agaricomycetidae</taxon>
        <taxon>Agaricales</taxon>
        <taxon>Fistulinaceae</taxon>
        <taxon>Fistulina</taxon>
    </lineage>
</organism>
<dbReference type="GO" id="GO:0003959">
    <property type="term" value="F:NADPH dehydrogenase activity"/>
    <property type="evidence" value="ECO:0007669"/>
    <property type="project" value="InterPro"/>
</dbReference>
<keyword evidence="3" id="KW-0288">FMN</keyword>
<dbReference type="AlphaFoldDB" id="A0A0D7ADG3"/>
<name>A0A0D7ADG3_9AGAR</name>